<evidence type="ECO:0000256" key="9">
    <source>
        <dbReference type="ARBA" id="ARBA00025571"/>
    </source>
</evidence>
<feature type="transmembrane region" description="Helical" evidence="10">
    <location>
        <begin position="98"/>
        <end position="118"/>
    </location>
</feature>
<keyword evidence="4 10" id="KW-0812">Transmembrane</keyword>
<dbReference type="InterPro" id="IPR019133">
    <property type="entry name" value="MIC60"/>
</dbReference>
<evidence type="ECO:0000313" key="14">
    <source>
        <dbReference type="Proteomes" id="UP000187455"/>
    </source>
</evidence>
<dbReference type="AlphaFoldDB" id="A0A1R0GXM1"/>
<comment type="caution">
    <text evidence="13">The sequence shown here is derived from an EMBL/GenBank/DDBJ whole genome shotgun (WGS) entry which is preliminary data.</text>
</comment>
<dbReference type="GO" id="GO:0042407">
    <property type="term" value="P:cristae formation"/>
    <property type="evidence" value="ECO:0007669"/>
    <property type="project" value="TreeGrafter"/>
</dbReference>
<gene>
    <name evidence="13" type="ORF">AYI68_g4253</name>
</gene>
<dbReference type="OrthoDB" id="10261039at2759"/>
<keyword evidence="7 10" id="KW-0496">Mitochondrion</keyword>
<evidence type="ECO:0000256" key="10">
    <source>
        <dbReference type="RuleBase" id="RU363000"/>
    </source>
</evidence>
<keyword evidence="8 10" id="KW-0472">Membrane</keyword>
<feature type="coiled-coil region" evidence="11">
    <location>
        <begin position="313"/>
        <end position="358"/>
    </location>
</feature>
<feature type="region of interest" description="Disordered" evidence="12">
    <location>
        <begin position="33"/>
        <end position="90"/>
    </location>
</feature>
<keyword evidence="11" id="KW-0175">Coiled coil</keyword>
<comment type="function">
    <text evidence="9">Component of the MICOS complex, a large protein complex of the mitochondrial inner membrane that plays crucial roles in the maintenance of crista junctions, inner membrane architecture, and formation of contact sites to the outer membrane. Plays a role in keeping cristae membranes connected to the inner boundary membrane. Also promotes protein import via the mitochondrial intermembrane space assembly (MIA) pathway.</text>
</comment>
<evidence type="ECO:0000256" key="8">
    <source>
        <dbReference type="ARBA" id="ARBA00023136"/>
    </source>
</evidence>
<keyword evidence="5 10" id="KW-0999">Mitochondrion inner membrane</keyword>
<dbReference type="Proteomes" id="UP000187455">
    <property type="component" value="Unassembled WGS sequence"/>
</dbReference>
<protein>
    <recommendedName>
        <fullName evidence="3 10">MICOS complex subunit MIC60</fullName>
    </recommendedName>
    <alternativeName>
        <fullName evidence="10">Mitofilin</fullName>
    </alternativeName>
</protein>
<dbReference type="EMBL" id="LSSL01002285">
    <property type="protein sequence ID" value="OLY81640.1"/>
    <property type="molecule type" value="Genomic_DNA"/>
</dbReference>
<organism evidence="13 14">
    <name type="scientific">Smittium mucronatum</name>
    <dbReference type="NCBI Taxonomy" id="133383"/>
    <lineage>
        <taxon>Eukaryota</taxon>
        <taxon>Fungi</taxon>
        <taxon>Fungi incertae sedis</taxon>
        <taxon>Zoopagomycota</taxon>
        <taxon>Kickxellomycotina</taxon>
        <taxon>Harpellomycetes</taxon>
        <taxon>Harpellales</taxon>
        <taxon>Legeriomycetaceae</taxon>
        <taxon>Smittium</taxon>
    </lineage>
</organism>
<name>A0A1R0GXM1_9FUNG</name>
<comment type="subcellular location">
    <subcellularLocation>
        <location evidence="1 10">Mitochondrion inner membrane</location>
        <topology evidence="1 10">Single-pass membrane protein</topology>
    </subcellularLocation>
</comment>
<comment type="similarity">
    <text evidence="2 10">Belongs to the MICOS complex subunit Mic60 family.</text>
</comment>
<dbReference type="PANTHER" id="PTHR15415">
    <property type="entry name" value="MITOFILIN"/>
    <property type="match status" value="1"/>
</dbReference>
<evidence type="ECO:0000256" key="5">
    <source>
        <dbReference type="ARBA" id="ARBA00022792"/>
    </source>
</evidence>
<proteinExistence type="inferred from homology"/>
<evidence type="ECO:0000256" key="11">
    <source>
        <dbReference type="SAM" id="Coils"/>
    </source>
</evidence>
<evidence type="ECO:0000256" key="4">
    <source>
        <dbReference type="ARBA" id="ARBA00022692"/>
    </source>
</evidence>
<keyword evidence="14" id="KW-1185">Reference proteome</keyword>
<dbReference type="PANTHER" id="PTHR15415:SF7">
    <property type="entry name" value="MICOS COMPLEX SUBUNIT MIC60"/>
    <property type="match status" value="1"/>
</dbReference>
<feature type="region of interest" description="Disordered" evidence="12">
    <location>
        <begin position="214"/>
        <end position="252"/>
    </location>
</feature>
<dbReference type="Pfam" id="PF09731">
    <property type="entry name" value="Mitofilin"/>
    <property type="match status" value="1"/>
</dbReference>
<reference evidence="13 14" key="1">
    <citation type="journal article" date="2016" name="Mol. Biol. Evol.">
        <title>Genome-Wide Survey of Gut Fungi (Harpellales) Reveals the First Horizontally Transferred Ubiquitin Gene from a Mosquito Host.</title>
        <authorList>
            <person name="Wang Y."/>
            <person name="White M.M."/>
            <person name="Kvist S."/>
            <person name="Moncalvo J.M."/>
        </authorList>
    </citation>
    <scope>NUCLEOTIDE SEQUENCE [LARGE SCALE GENOMIC DNA]</scope>
    <source>
        <strain evidence="13 14">ALG-7-W6</strain>
    </source>
</reference>
<feature type="compositionally biased region" description="Polar residues" evidence="12">
    <location>
        <begin position="214"/>
        <end position="233"/>
    </location>
</feature>
<evidence type="ECO:0000313" key="13">
    <source>
        <dbReference type="EMBL" id="OLY81640.1"/>
    </source>
</evidence>
<accession>A0A1R0GXM1</accession>
<sequence>MLRIYSSKLLSNSSRNSLSSGIRTSRFSSGYFLSKEKNPESSPIVESKESSTEIPSSKLDEKDSQKTSSNDKKTSESVIPPITDSSKPKTKKARFRKLKFITTLGIVFGVSVVGGGIYTSKAQEDDEYAVLYKKYMPLSTEFLSVMERNNNNSIDALLEIGNIFASDLKYSADFVSKHFISLKNMIVHNNWEPETKEQAIKNAMESFKNDAKSVFQSSTENGSSTQTDISSVTAPVAESSDNSETEHFSNPSSTVKLSVDIPINDSIEPLMTELSLRVRELVQIINKYDLSKSHLAEIRDVTITISKLDDRFYDLQDEKKNDIKNALENAQKETDALIAKLKVENDEKIKESEQKNEAVVSEAVQAAKRDAAAEFEVEKYELIQSLEARFNRMVSAKVDEERDGRLSRMENVESQFIDLSSTSSELVQFINRVRLGNQFKLKASALNSVVNGNDNNKSWKSETINSTNVGTGGKVIITSRPFVHELQALKSLCDPEHFPASTAAINSDSLLRISSEGIASFAQLSSRFEYVAREIKKISLVPENSGLFSHMSSMVLSKVMFNKHGLVDGNDVEAVLARAEFFLKERDLDLAAREVNQLTGWPKALSEDWLSAARDRLEVEQLLQIVDAEETLFRLQNL</sequence>
<feature type="compositionally biased region" description="Basic and acidic residues" evidence="12">
    <location>
        <begin position="58"/>
        <end position="75"/>
    </location>
</feature>
<keyword evidence="6 10" id="KW-1133">Transmembrane helix</keyword>
<comment type="subunit">
    <text evidence="10">Component of the mitochondrial contact site and cristae organizing system (MICOS) complex.</text>
</comment>
<evidence type="ECO:0000256" key="6">
    <source>
        <dbReference type="ARBA" id="ARBA00022989"/>
    </source>
</evidence>
<dbReference type="GO" id="GO:0061617">
    <property type="term" value="C:MICOS complex"/>
    <property type="evidence" value="ECO:0007669"/>
    <property type="project" value="TreeGrafter"/>
</dbReference>
<evidence type="ECO:0000256" key="2">
    <source>
        <dbReference type="ARBA" id="ARBA00010877"/>
    </source>
</evidence>
<dbReference type="STRING" id="133383.A0A1R0GXM1"/>
<evidence type="ECO:0000256" key="7">
    <source>
        <dbReference type="ARBA" id="ARBA00023128"/>
    </source>
</evidence>
<evidence type="ECO:0000256" key="12">
    <source>
        <dbReference type="SAM" id="MobiDB-lite"/>
    </source>
</evidence>
<evidence type="ECO:0000256" key="1">
    <source>
        <dbReference type="ARBA" id="ARBA00004434"/>
    </source>
</evidence>
<evidence type="ECO:0000256" key="3">
    <source>
        <dbReference type="ARBA" id="ARBA00018116"/>
    </source>
</evidence>